<evidence type="ECO:0000256" key="9">
    <source>
        <dbReference type="PROSITE-ProRule" id="PRU00042"/>
    </source>
</evidence>
<keyword evidence="7" id="KW-0804">Transcription</keyword>
<dbReference type="PANTHER" id="PTHR45718:SF4">
    <property type="entry name" value="TRANSCRIPTIONAL ACTIVATOR CUBITUS INTERRUPTUS"/>
    <property type="match status" value="1"/>
</dbReference>
<dbReference type="Gene3D" id="3.30.160.60">
    <property type="entry name" value="Classic Zinc Finger"/>
    <property type="match status" value="5"/>
</dbReference>
<gene>
    <name evidence="14" type="ORF">EW146_g4043</name>
</gene>
<dbReference type="Proteomes" id="UP000310158">
    <property type="component" value="Unassembled WGS sequence"/>
</dbReference>
<keyword evidence="11" id="KW-0472">Membrane</keyword>
<organism evidence="14 15">
    <name type="scientific">Bondarzewia mesenterica</name>
    <dbReference type="NCBI Taxonomy" id="1095465"/>
    <lineage>
        <taxon>Eukaryota</taxon>
        <taxon>Fungi</taxon>
        <taxon>Dikarya</taxon>
        <taxon>Basidiomycota</taxon>
        <taxon>Agaricomycotina</taxon>
        <taxon>Agaricomycetes</taxon>
        <taxon>Russulales</taxon>
        <taxon>Bondarzewiaceae</taxon>
        <taxon>Bondarzewia</taxon>
    </lineage>
</organism>
<evidence type="ECO:0000256" key="5">
    <source>
        <dbReference type="ARBA" id="ARBA00022833"/>
    </source>
</evidence>
<evidence type="ECO:0000256" key="8">
    <source>
        <dbReference type="ARBA" id="ARBA00023242"/>
    </source>
</evidence>
<dbReference type="SMART" id="SM00355">
    <property type="entry name" value="ZnF_C2H2"/>
    <property type="match status" value="5"/>
</dbReference>
<evidence type="ECO:0000256" key="7">
    <source>
        <dbReference type="ARBA" id="ARBA00023163"/>
    </source>
</evidence>
<dbReference type="PROSITE" id="PS50157">
    <property type="entry name" value="ZINC_FINGER_C2H2_2"/>
    <property type="match status" value="3"/>
</dbReference>
<dbReference type="InterPro" id="IPR036236">
    <property type="entry name" value="Znf_C2H2_sf"/>
</dbReference>
<dbReference type="PANTHER" id="PTHR45718">
    <property type="entry name" value="TRANSCRIPTIONAL ACTIVATOR CUBITUS INTERRUPTUS"/>
    <property type="match status" value="1"/>
</dbReference>
<keyword evidence="6" id="KW-0805">Transcription regulation</keyword>
<sequence>MLATFSCHALLLLFVWSLQLSTESARAQVVVTIENTDPQITYLPSVCNSTDSGTTSSVCDGLWQILPLSGASSGSVTSTYGPSPATDNIIPQFFLVLRGISFLLRTSSSSNATANITLTASPSRIDISTVVNTSIGSVSAVDLPADQDITLAVTYIPSANGVVTRLDIDSVTVTAADSNGTTLSSTPSPTSSVLPSFVFPTSTGTPRPTRRGSSLAQPKGTIIAESLAGFFGVIIIIVGIISCIRWRRGRWKLGSDGVEMAVRKGKARAGPQPEPGSSFLMLGNMYGVDLIPGPAFTTQTLQSTIIYSGTTIFRNSHCVIRNEEDEVLHGPSECAKYAAALDIDYYVIALRDAEDPHGYHLRAAVIHRLQGRCTEQCVIVACDDPNHNGMPCMGDGCDANFNGAFGCGVADCQHIHPPILHPDHPYSWDESLEAFLCSCGDIFATDEPNIYNSTVDSHHHQAYPSPALSTPSSSSYASSYPSVLPSSPSTFHQISQFQSPTQHPAVQSNVMTCMWNDCHASFSQLSELVDHVNSQHLRIPTDAQSIGTSSSSTVESNQSSGAGLSCRWNDCHDYPSAQAIPGSSSGTSLDEALGVLVNHLLHDHLGLQQPLPPARMSPSSLLQNYFQEQSAAQNHLPTSPKTSHPSLPVAPVSALHSPHADECEVCASATHACHWVNCKAVFDTVDELTAHINASHVGSGRAHYDCYWEGCPRNGEKGFSSKQKICRHVQSHTGHRPFQCTVCKQSFSEAATLQQHMRRHTQESTEIFLDSLQGCLSHEILSSHTEPYLCDHPGCGKAFAIAGALTIHKRTHNGHKPFKCTYCDRCDFASTALFFLRVAHNSFDHRAFSESSNLSKHTEHDAVYENKKANACPKMRERETGSVQETVLHVSGYNWLDKDTAMNELDVVLRAHVDGALKRGALDACHVQHDTRRAAGLKQARIQRAGQLHLAQTVFVQDEVLPTAKDEGMHARSQRSQDVQPLELVDLEDFQFGTHFCGVDDELETRARDDEVADVWRGRNSRSASAGARNTVP</sequence>
<evidence type="ECO:0000256" key="3">
    <source>
        <dbReference type="ARBA" id="ARBA00022737"/>
    </source>
</evidence>
<proteinExistence type="predicted"/>
<keyword evidence="11" id="KW-0812">Transmembrane</keyword>
<dbReference type="GO" id="GO:0000981">
    <property type="term" value="F:DNA-binding transcription factor activity, RNA polymerase II-specific"/>
    <property type="evidence" value="ECO:0007669"/>
    <property type="project" value="UniProtKB-ARBA"/>
</dbReference>
<accession>A0A4S4M1L1</accession>
<feature type="domain" description="C2H2-type" evidence="13">
    <location>
        <begin position="738"/>
        <end position="765"/>
    </location>
</feature>
<evidence type="ECO:0000256" key="12">
    <source>
        <dbReference type="SAM" id="SignalP"/>
    </source>
</evidence>
<dbReference type="PROSITE" id="PS00028">
    <property type="entry name" value="ZINC_FINGER_C2H2_1"/>
    <property type="match status" value="4"/>
</dbReference>
<feature type="chain" id="PRO_5020435174" description="C2H2-type domain-containing protein" evidence="12">
    <location>
        <begin position="28"/>
        <end position="1033"/>
    </location>
</feature>
<keyword evidence="11" id="KW-1133">Transmembrane helix</keyword>
<evidence type="ECO:0000256" key="10">
    <source>
        <dbReference type="SAM" id="MobiDB-lite"/>
    </source>
</evidence>
<keyword evidence="5" id="KW-0862">Zinc</keyword>
<evidence type="ECO:0000256" key="6">
    <source>
        <dbReference type="ARBA" id="ARBA00023015"/>
    </source>
</evidence>
<evidence type="ECO:0000313" key="14">
    <source>
        <dbReference type="EMBL" id="THH16640.1"/>
    </source>
</evidence>
<keyword evidence="2" id="KW-0479">Metal-binding</keyword>
<evidence type="ECO:0000259" key="13">
    <source>
        <dbReference type="PROSITE" id="PS50157"/>
    </source>
</evidence>
<keyword evidence="4 9" id="KW-0863">Zinc-finger</keyword>
<keyword evidence="3" id="KW-0677">Repeat</keyword>
<keyword evidence="15" id="KW-1185">Reference proteome</keyword>
<keyword evidence="12" id="KW-0732">Signal</keyword>
<evidence type="ECO:0000256" key="4">
    <source>
        <dbReference type="ARBA" id="ARBA00022771"/>
    </source>
</evidence>
<evidence type="ECO:0000256" key="11">
    <source>
        <dbReference type="SAM" id="Phobius"/>
    </source>
</evidence>
<feature type="compositionally biased region" description="Polar residues" evidence="10">
    <location>
        <begin position="629"/>
        <end position="645"/>
    </location>
</feature>
<dbReference type="GO" id="GO:0000978">
    <property type="term" value="F:RNA polymerase II cis-regulatory region sequence-specific DNA binding"/>
    <property type="evidence" value="ECO:0007669"/>
    <property type="project" value="TreeGrafter"/>
</dbReference>
<protein>
    <recommendedName>
        <fullName evidence="13">C2H2-type domain-containing protein</fullName>
    </recommendedName>
</protein>
<feature type="domain" description="C2H2-type" evidence="13">
    <location>
        <begin position="788"/>
        <end position="817"/>
    </location>
</feature>
<dbReference type="OrthoDB" id="3437960at2759"/>
<feature type="region of interest" description="Disordered" evidence="10">
    <location>
        <begin position="629"/>
        <end position="653"/>
    </location>
</feature>
<dbReference type="EMBL" id="SGPL01000148">
    <property type="protein sequence ID" value="THH16640.1"/>
    <property type="molecule type" value="Genomic_DNA"/>
</dbReference>
<dbReference type="GO" id="GO:0008270">
    <property type="term" value="F:zinc ion binding"/>
    <property type="evidence" value="ECO:0007669"/>
    <property type="project" value="UniProtKB-KW"/>
</dbReference>
<feature type="transmembrane region" description="Helical" evidence="11">
    <location>
        <begin position="227"/>
        <end position="246"/>
    </location>
</feature>
<dbReference type="SUPFAM" id="SSF57667">
    <property type="entry name" value="beta-beta-alpha zinc fingers"/>
    <property type="match status" value="4"/>
</dbReference>
<name>A0A4S4M1L1_9AGAM</name>
<dbReference type="FunFam" id="3.30.160.60:FF:000032">
    <property type="entry name" value="Krueppel-like factor 4"/>
    <property type="match status" value="1"/>
</dbReference>
<dbReference type="FunFam" id="3.30.160.60:FF:000125">
    <property type="entry name" value="Putative zinc finger protein 143"/>
    <property type="match status" value="1"/>
</dbReference>
<comment type="subcellular location">
    <subcellularLocation>
        <location evidence="1">Nucleus</location>
    </subcellularLocation>
</comment>
<evidence type="ECO:0000256" key="1">
    <source>
        <dbReference type="ARBA" id="ARBA00004123"/>
    </source>
</evidence>
<dbReference type="Pfam" id="PF00096">
    <property type="entry name" value="zf-C2H2"/>
    <property type="match status" value="1"/>
</dbReference>
<evidence type="ECO:0000313" key="15">
    <source>
        <dbReference type="Proteomes" id="UP000310158"/>
    </source>
</evidence>
<dbReference type="InterPro" id="IPR043359">
    <property type="entry name" value="GLI-like"/>
</dbReference>
<feature type="signal peptide" evidence="12">
    <location>
        <begin position="1"/>
        <end position="27"/>
    </location>
</feature>
<keyword evidence="8" id="KW-0539">Nucleus</keyword>
<reference evidence="14 15" key="1">
    <citation type="submission" date="2019-02" db="EMBL/GenBank/DDBJ databases">
        <title>Genome sequencing of the rare red list fungi Bondarzewia mesenterica.</title>
        <authorList>
            <person name="Buettner E."/>
            <person name="Kellner H."/>
        </authorList>
    </citation>
    <scope>NUCLEOTIDE SEQUENCE [LARGE SCALE GENOMIC DNA]</scope>
    <source>
        <strain evidence="14 15">DSM 108281</strain>
    </source>
</reference>
<feature type="domain" description="C2H2-type" evidence="13">
    <location>
        <begin position="704"/>
        <end position="737"/>
    </location>
</feature>
<dbReference type="AlphaFoldDB" id="A0A4S4M1L1"/>
<evidence type="ECO:0000256" key="2">
    <source>
        <dbReference type="ARBA" id="ARBA00022723"/>
    </source>
</evidence>
<dbReference type="InterPro" id="IPR013087">
    <property type="entry name" value="Znf_C2H2_type"/>
</dbReference>
<comment type="caution">
    <text evidence="14">The sequence shown here is derived from an EMBL/GenBank/DDBJ whole genome shotgun (WGS) entry which is preliminary data.</text>
</comment>
<dbReference type="GO" id="GO:0005634">
    <property type="term" value="C:nucleus"/>
    <property type="evidence" value="ECO:0007669"/>
    <property type="project" value="UniProtKB-SubCell"/>
</dbReference>